<evidence type="ECO:0000256" key="1">
    <source>
        <dbReference type="SAM" id="SignalP"/>
    </source>
</evidence>
<evidence type="ECO:0000313" key="3">
    <source>
        <dbReference type="Proteomes" id="UP000076661"/>
    </source>
</evidence>
<dbReference type="RefSeq" id="WP_063379486.1">
    <property type="nucleotide sequence ID" value="NZ_AUXX01000001.1"/>
</dbReference>
<feature type="signal peptide" evidence="1">
    <location>
        <begin position="1"/>
        <end position="19"/>
    </location>
</feature>
<accession>A0A167PCA4</accession>
<dbReference type="EMBL" id="AUXX01000001">
    <property type="protein sequence ID" value="KZN70335.1"/>
    <property type="molecule type" value="Genomic_DNA"/>
</dbReference>
<dbReference type="Proteomes" id="UP000076661">
    <property type="component" value="Unassembled WGS sequence"/>
</dbReference>
<sequence>MNRVLFVFILYMYGIPASASFEQAYIPINTGGTTILVPIEKSPETVKLLSFKSSENVTEIAWSPTHEAQYYQLQYLSQGEWKSSSDRLLLPYYRQVGITGPFRVRGCNRYGCAQWQTNNRRIQKPLHVPAFYTNNAKSDSQGAIQVSWFVEGATSLTLLVIEGSTVVRRIDGLHPIQGEFTTRIKQLSQITLRATGFNGEFVDKSLIATTAPKLPIKLSGVRSNYKQPLYETDLDIIEKSIIEYQDNLIFSTHDGLLVFYKATRNHNQEIDWAYQWHIELEGAVNNAPLIDGDFLYFTESNYDSTGRVCRIRWQDALGKVCTNKVSSSLLASPVLVNAVNTDTNPSFFELVRQFAHSFSSNRREIESGLYIFHENGMVEVLDPVNDLQVKRRFSIRGSIDTTLGISITPTLVMNLDYPSYHPQFIIQQDKDLIGVHVPATQSSESEMSVFNTMSRWFSGEKGEDEGTQNTKVQAEAQAVQELQVVWRDSL</sequence>
<dbReference type="PATRIC" id="fig|1365257.3.peg.19"/>
<reference evidence="2 3" key="1">
    <citation type="submission" date="2013-07" db="EMBL/GenBank/DDBJ databases">
        <title>Comparative Genomic and Metabolomic Analysis of Twelve Strains of Pseudoalteromonas luteoviolacea.</title>
        <authorList>
            <person name="Vynne N.G."/>
            <person name="Mansson M."/>
            <person name="Gram L."/>
        </authorList>
    </citation>
    <scope>NUCLEOTIDE SEQUENCE [LARGE SCALE GENOMIC DNA]</scope>
    <source>
        <strain evidence="2 3">S4060-1</strain>
    </source>
</reference>
<organism evidence="2 3">
    <name type="scientific">Pseudoalteromonas luteoviolacea S4060-1</name>
    <dbReference type="NCBI Taxonomy" id="1365257"/>
    <lineage>
        <taxon>Bacteria</taxon>
        <taxon>Pseudomonadati</taxon>
        <taxon>Pseudomonadota</taxon>
        <taxon>Gammaproteobacteria</taxon>
        <taxon>Alteromonadales</taxon>
        <taxon>Pseudoalteromonadaceae</taxon>
        <taxon>Pseudoalteromonas</taxon>
    </lineage>
</organism>
<feature type="chain" id="PRO_5007891081" description="Fibronectin type-III domain-containing protein" evidence="1">
    <location>
        <begin position="20"/>
        <end position="490"/>
    </location>
</feature>
<proteinExistence type="predicted"/>
<keyword evidence="1" id="KW-0732">Signal</keyword>
<dbReference type="AlphaFoldDB" id="A0A167PCA4"/>
<evidence type="ECO:0000313" key="2">
    <source>
        <dbReference type="EMBL" id="KZN70335.1"/>
    </source>
</evidence>
<evidence type="ECO:0008006" key="4">
    <source>
        <dbReference type="Google" id="ProtNLM"/>
    </source>
</evidence>
<protein>
    <recommendedName>
        <fullName evidence="4">Fibronectin type-III domain-containing protein</fullName>
    </recommendedName>
</protein>
<name>A0A167PCA4_9GAMM</name>
<comment type="caution">
    <text evidence="2">The sequence shown here is derived from an EMBL/GenBank/DDBJ whole genome shotgun (WGS) entry which is preliminary data.</text>
</comment>
<gene>
    <name evidence="2" type="ORF">N478_00095</name>
</gene>